<organism evidence="1 2">
    <name type="scientific">Colwellia ponticola</name>
    <dbReference type="NCBI Taxonomy" id="2304625"/>
    <lineage>
        <taxon>Bacteria</taxon>
        <taxon>Pseudomonadati</taxon>
        <taxon>Pseudomonadota</taxon>
        <taxon>Gammaproteobacteria</taxon>
        <taxon>Alteromonadales</taxon>
        <taxon>Colwelliaceae</taxon>
        <taxon>Colwellia</taxon>
    </lineage>
</organism>
<evidence type="ECO:0008006" key="3">
    <source>
        <dbReference type="Google" id="ProtNLM"/>
    </source>
</evidence>
<comment type="caution">
    <text evidence="1">The sequence shown here is derived from an EMBL/GenBank/DDBJ whole genome shotgun (WGS) entry which is preliminary data.</text>
</comment>
<gene>
    <name evidence="1" type="ORF">FCS21_13840</name>
</gene>
<protein>
    <recommendedName>
        <fullName evidence="3">KfrA N-terminal DNA-binding domain-containing protein</fullName>
    </recommendedName>
</protein>
<reference evidence="1 2" key="1">
    <citation type="submission" date="2019-05" db="EMBL/GenBank/DDBJ databases">
        <title>Colwellia ponticola sp. nov., isolated from seawater.</title>
        <authorList>
            <person name="Yoon J.-H."/>
        </authorList>
    </citation>
    <scope>NUCLEOTIDE SEQUENCE [LARGE SCALE GENOMIC DNA]</scope>
    <source>
        <strain evidence="1 2">OISW-25</strain>
    </source>
</reference>
<dbReference type="Proteomes" id="UP000307702">
    <property type="component" value="Unassembled WGS sequence"/>
</dbReference>
<dbReference type="OrthoDB" id="6314559at2"/>
<evidence type="ECO:0000313" key="1">
    <source>
        <dbReference type="EMBL" id="TMM42643.1"/>
    </source>
</evidence>
<dbReference type="RefSeq" id="WP_138624136.1">
    <property type="nucleotide sequence ID" value="NZ_SZVP01000016.1"/>
</dbReference>
<sequence>MTITDEILICANQLANTGKKPTVALVKAKLTQKVPLATLITTLKNWQHQPDFIASDTPDTAVNEGQAIKDSAVLLQPVLNALLANNSVIEKMIQQSLTAELITIKNELSEIKSLVHSLTEQLAKQ</sequence>
<dbReference type="AlphaFoldDB" id="A0A8H2JJ81"/>
<accession>A0A8H2JJ81</accession>
<dbReference type="EMBL" id="SZVP01000016">
    <property type="protein sequence ID" value="TMM42643.1"/>
    <property type="molecule type" value="Genomic_DNA"/>
</dbReference>
<name>A0A8H2JJ81_9GAMM</name>
<proteinExistence type="predicted"/>
<evidence type="ECO:0000313" key="2">
    <source>
        <dbReference type="Proteomes" id="UP000307702"/>
    </source>
</evidence>
<keyword evidence="2" id="KW-1185">Reference proteome</keyword>